<dbReference type="RefSeq" id="WP_310311924.1">
    <property type="nucleotide sequence ID" value="NZ_JAVDWU010000001.1"/>
</dbReference>
<dbReference type="InterPro" id="IPR019949">
    <property type="entry name" value="CmoO-like"/>
</dbReference>
<comment type="caution">
    <text evidence="3">The sequence shown here is derived from an EMBL/GenBank/DDBJ whole genome shotgun (WGS) entry which is preliminary data.</text>
</comment>
<comment type="similarity">
    <text evidence="1">To bacterial alkanal monooxygenase alpha and beta chains.</text>
</comment>
<reference evidence="3 4" key="1">
    <citation type="submission" date="2023-07" db="EMBL/GenBank/DDBJ databases">
        <title>Sorghum-associated microbial communities from plants grown in Nebraska, USA.</title>
        <authorList>
            <person name="Schachtman D."/>
        </authorList>
    </citation>
    <scope>NUCLEOTIDE SEQUENCE [LARGE SCALE GENOMIC DNA]</scope>
    <source>
        <strain evidence="3 4">4249</strain>
    </source>
</reference>
<evidence type="ECO:0000256" key="1">
    <source>
        <dbReference type="ARBA" id="ARBA00007789"/>
    </source>
</evidence>
<sequence>MTPLSSIPLSMLDLVAVREGGTVADALAIALRTAQHAEALGFKRYWLAEHHNMSGIASSATAVLVGHIAGGTQRMRVGSGGVMLPNHAPLVVAEAFGTLAELYPGRIDLGLGRAPGTDPLTMRALRRDRVETEADFPRDVAELQRLLGPAQPGQRLIAMPGAGTEVPIWLLGSSLFSAQLAAERGLPYAFASHFAPRLLLQALDLYRSRFQPSATLSKPYAIVGVPLVAAPTDEEADYLASSTYQRVLGILTGQRGQLPPPVHNYMQQLHAQERAAIADFLACAVIGSPHTVREGLTALAATTEADELMLVCDVFDPALRLRSLTLAAQACAEKTADPVAG</sequence>
<dbReference type="InterPro" id="IPR011251">
    <property type="entry name" value="Luciferase-like_dom"/>
</dbReference>
<proteinExistence type="predicted"/>
<evidence type="ECO:0000313" key="3">
    <source>
        <dbReference type="EMBL" id="MDR7148924.1"/>
    </source>
</evidence>
<dbReference type="InterPro" id="IPR050766">
    <property type="entry name" value="Bact_Lucif_Oxidored"/>
</dbReference>
<gene>
    <name evidence="3" type="ORF">J2W49_000852</name>
</gene>
<evidence type="ECO:0000313" key="4">
    <source>
        <dbReference type="Proteomes" id="UP001265700"/>
    </source>
</evidence>
<dbReference type="Pfam" id="PF00296">
    <property type="entry name" value="Bac_luciferase"/>
    <property type="match status" value="1"/>
</dbReference>
<protein>
    <submittedName>
        <fullName evidence="3">Luciferase family oxidoreductase group 1</fullName>
    </submittedName>
</protein>
<dbReference type="PANTHER" id="PTHR30137:SF6">
    <property type="entry name" value="LUCIFERASE-LIKE MONOOXYGENASE"/>
    <property type="match status" value="1"/>
</dbReference>
<dbReference type="InterPro" id="IPR036661">
    <property type="entry name" value="Luciferase-like_sf"/>
</dbReference>
<dbReference type="Proteomes" id="UP001265700">
    <property type="component" value="Unassembled WGS sequence"/>
</dbReference>
<name>A0ABU1WI25_9BURK</name>
<dbReference type="PANTHER" id="PTHR30137">
    <property type="entry name" value="LUCIFERASE-LIKE MONOOXYGENASE"/>
    <property type="match status" value="1"/>
</dbReference>
<organism evidence="3 4">
    <name type="scientific">Hydrogenophaga palleronii</name>
    <dbReference type="NCBI Taxonomy" id="65655"/>
    <lineage>
        <taxon>Bacteria</taxon>
        <taxon>Pseudomonadati</taxon>
        <taxon>Pseudomonadota</taxon>
        <taxon>Betaproteobacteria</taxon>
        <taxon>Burkholderiales</taxon>
        <taxon>Comamonadaceae</taxon>
        <taxon>Hydrogenophaga</taxon>
    </lineage>
</organism>
<dbReference type="EMBL" id="JAVDWU010000001">
    <property type="protein sequence ID" value="MDR7148924.1"/>
    <property type="molecule type" value="Genomic_DNA"/>
</dbReference>
<dbReference type="NCBIfam" id="TIGR03558">
    <property type="entry name" value="oxido_grp_1"/>
    <property type="match status" value="1"/>
</dbReference>
<evidence type="ECO:0000259" key="2">
    <source>
        <dbReference type="Pfam" id="PF00296"/>
    </source>
</evidence>
<dbReference type="SUPFAM" id="SSF51679">
    <property type="entry name" value="Bacterial luciferase-like"/>
    <property type="match status" value="1"/>
</dbReference>
<feature type="domain" description="Luciferase-like" evidence="2">
    <location>
        <begin position="20"/>
        <end position="301"/>
    </location>
</feature>
<keyword evidence="4" id="KW-1185">Reference proteome</keyword>
<accession>A0ABU1WI25</accession>
<dbReference type="Gene3D" id="3.20.20.30">
    <property type="entry name" value="Luciferase-like domain"/>
    <property type="match status" value="1"/>
</dbReference>